<gene>
    <name evidence="5" type="ORF">IAB06_01345</name>
</gene>
<dbReference type="GO" id="GO:0006020">
    <property type="term" value="P:inositol metabolic process"/>
    <property type="evidence" value="ECO:0007669"/>
    <property type="project" value="TreeGrafter"/>
</dbReference>
<organism evidence="5 6">
    <name type="scientific">Candidatus Avacidaminococcus intestinavium</name>
    <dbReference type="NCBI Taxonomy" id="2840684"/>
    <lineage>
        <taxon>Bacteria</taxon>
        <taxon>Bacillati</taxon>
        <taxon>Bacillota</taxon>
        <taxon>Negativicutes</taxon>
        <taxon>Acidaminococcales</taxon>
        <taxon>Acidaminococcaceae</taxon>
        <taxon>Acidaminococcaceae incertae sedis</taxon>
        <taxon>Candidatus Avacidaminococcus</taxon>
    </lineage>
</organism>
<dbReference type="GO" id="GO:0007165">
    <property type="term" value="P:signal transduction"/>
    <property type="evidence" value="ECO:0007669"/>
    <property type="project" value="TreeGrafter"/>
</dbReference>
<keyword evidence="1 4" id="KW-0479">Metal-binding</keyword>
<dbReference type="Proteomes" id="UP000824099">
    <property type="component" value="Unassembled WGS sequence"/>
</dbReference>
<feature type="binding site" evidence="4">
    <location>
        <position position="86"/>
    </location>
    <ligand>
        <name>Mg(2+)</name>
        <dbReference type="ChEBI" id="CHEBI:18420"/>
        <label>1</label>
        <note>catalytic</note>
    </ligand>
</feature>
<keyword evidence="2" id="KW-0378">Hydrolase</keyword>
<name>A0A9D1MP56_9FIRM</name>
<reference evidence="5" key="2">
    <citation type="journal article" date="2021" name="PeerJ">
        <title>Extensive microbial diversity within the chicken gut microbiome revealed by metagenomics and culture.</title>
        <authorList>
            <person name="Gilroy R."/>
            <person name="Ravi A."/>
            <person name="Getino M."/>
            <person name="Pursley I."/>
            <person name="Horton D.L."/>
            <person name="Alikhan N.F."/>
            <person name="Baker D."/>
            <person name="Gharbi K."/>
            <person name="Hall N."/>
            <person name="Watson M."/>
            <person name="Adriaenssens E.M."/>
            <person name="Foster-Nyarko E."/>
            <person name="Jarju S."/>
            <person name="Secka A."/>
            <person name="Antonio M."/>
            <person name="Oren A."/>
            <person name="Chaudhuri R.R."/>
            <person name="La Ragione R."/>
            <person name="Hildebrand F."/>
            <person name="Pallen M.J."/>
        </authorList>
    </citation>
    <scope>NUCLEOTIDE SEQUENCE</scope>
    <source>
        <strain evidence="5">CHK160-1198</strain>
    </source>
</reference>
<feature type="binding site" evidence="4">
    <location>
        <position position="209"/>
    </location>
    <ligand>
        <name>Mg(2+)</name>
        <dbReference type="ChEBI" id="CHEBI:18420"/>
        <label>1</label>
        <note>catalytic</note>
    </ligand>
</feature>
<dbReference type="AlphaFoldDB" id="A0A9D1MP56"/>
<dbReference type="SUPFAM" id="SSF56655">
    <property type="entry name" value="Carbohydrate phosphatase"/>
    <property type="match status" value="1"/>
</dbReference>
<dbReference type="EMBL" id="DVNI01000021">
    <property type="protein sequence ID" value="HIU63672.1"/>
    <property type="molecule type" value="Genomic_DNA"/>
</dbReference>
<dbReference type="PANTHER" id="PTHR20854">
    <property type="entry name" value="INOSITOL MONOPHOSPHATASE"/>
    <property type="match status" value="1"/>
</dbReference>
<dbReference type="InterPro" id="IPR000760">
    <property type="entry name" value="Inositol_monophosphatase-like"/>
</dbReference>
<evidence type="ECO:0000256" key="1">
    <source>
        <dbReference type="ARBA" id="ARBA00022723"/>
    </source>
</evidence>
<dbReference type="Pfam" id="PF00459">
    <property type="entry name" value="Inositol_P"/>
    <property type="match status" value="1"/>
</dbReference>
<comment type="cofactor">
    <cofactor evidence="4">
        <name>Mg(2+)</name>
        <dbReference type="ChEBI" id="CHEBI:18420"/>
    </cofactor>
</comment>
<evidence type="ECO:0000313" key="5">
    <source>
        <dbReference type="EMBL" id="HIU63672.1"/>
    </source>
</evidence>
<feature type="binding site" evidence="4">
    <location>
        <position position="68"/>
    </location>
    <ligand>
        <name>Mg(2+)</name>
        <dbReference type="ChEBI" id="CHEBI:18420"/>
        <label>1</label>
        <note>catalytic</note>
    </ligand>
</feature>
<protein>
    <submittedName>
        <fullName evidence="5">Inositol monophosphatase family protein</fullName>
    </submittedName>
</protein>
<sequence length="258" mass="28573">MDLLRTHLLLSSHLLKLGHDLRQALPSKLQIETKQNRLDLVTNIDKTVEQNLVAYLQKHFAAEKIISEEGYGTTVEDLSGYVWTIDPIDGTMNFITQKNSFGILVSLYKDGCGLLGYIYEVMTDRLYYAIHNYGAYCNGHQLQAPANLALTKGLLISDERLIKKASPAFLKVAEETLGIRSYGSATCETLSIIKGEAVAYLNCSTQPWDIAPALVFAAELDLVCTQMSGQAFNLLGENKIIFATPKAHTPLQEVALYL</sequence>
<reference evidence="5" key="1">
    <citation type="submission" date="2020-10" db="EMBL/GenBank/DDBJ databases">
        <authorList>
            <person name="Gilroy R."/>
        </authorList>
    </citation>
    <scope>NUCLEOTIDE SEQUENCE</scope>
    <source>
        <strain evidence="5">CHK160-1198</strain>
    </source>
</reference>
<dbReference type="PRINTS" id="PR00377">
    <property type="entry name" value="IMPHPHTASES"/>
</dbReference>
<dbReference type="InterPro" id="IPR020583">
    <property type="entry name" value="Inositol_monoP_metal-BS"/>
</dbReference>
<dbReference type="PROSITE" id="PS00629">
    <property type="entry name" value="IMP_1"/>
    <property type="match status" value="1"/>
</dbReference>
<feature type="binding site" evidence="4">
    <location>
        <position position="88"/>
    </location>
    <ligand>
        <name>Mg(2+)</name>
        <dbReference type="ChEBI" id="CHEBI:18420"/>
        <label>1</label>
        <note>catalytic</note>
    </ligand>
</feature>
<dbReference type="Gene3D" id="3.30.540.10">
    <property type="entry name" value="Fructose-1,6-Bisphosphatase, subunit A, domain 1"/>
    <property type="match status" value="1"/>
</dbReference>
<evidence type="ECO:0000256" key="2">
    <source>
        <dbReference type="ARBA" id="ARBA00022801"/>
    </source>
</evidence>
<dbReference type="GO" id="GO:0008934">
    <property type="term" value="F:inositol monophosphate 1-phosphatase activity"/>
    <property type="evidence" value="ECO:0007669"/>
    <property type="project" value="TreeGrafter"/>
</dbReference>
<dbReference type="GO" id="GO:0046872">
    <property type="term" value="F:metal ion binding"/>
    <property type="evidence" value="ECO:0007669"/>
    <property type="project" value="UniProtKB-KW"/>
</dbReference>
<dbReference type="Gene3D" id="3.40.190.80">
    <property type="match status" value="1"/>
</dbReference>
<evidence type="ECO:0000256" key="3">
    <source>
        <dbReference type="ARBA" id="ARBA00022842"/>
    </source>
</evidence>
<evidence type="ECO:0000256" key="4">
    <source>
        <dbReference type="PIRSR" id="PIRSR600760-2"/>
    </source>
</evidence>
<evidence type="ECO:0000313" key="6">
    <source>
        <dbReference type="Proteomes" id="UP000824099"/>
    </source>
</evidence>
<comment type="caution">
    <text evidence="5">The sequence shown here is derived from an EMBL/GenBank/DDBJ whole genome shotgun (WGS) entry which is preliminary data.</text>
</comment>
<feature type="binding site" evidence="4">
    <location>
        <position position="89"/>
    </location>
    <ligand>
        <name>Mg(2+)</name>
        <dbReference type="ChEBI" id="CHEBI:18420"/>
        <label>1</label>
        <note>catalytic</note>
    </ligand>
</feature>
<accession>A0A9D1MP56</accession>
<keyword evidence="3 4" id="KW-0460">Magnesium</keyword>
<dbReference type="CDD" id="cd01637">
    <property type="entry name" value="IMPase_like"/>
    <property type="match status" value="1"/>
</dbReference>
<dbReference type="PANTHER" id="PTHR20854:SF4">
    <property type="entry name" value="INOSITOL-1-MONOPHOSPHATASE-RELATED"/>
    <property type="match status" value="1"/>
</dbReference>
<proteinExistence type="predicted"/>